<evidence type="ECO:0000256" key="6">
    <source>
        <dbReference type="ARBA" id="ARBA00023002"/>
    </source>
</evidence>
<evidence type="ECO:0000256" key="4">
    <source>
        <dbReference type="ARBA" id="ARBA00022563"/>
    </source>
</evidence>
<dbReference type="InterPro" id="IPR012259">
    <property type="entry name" value="DHFR"/>
</dbReference>
<feature type="domain" description="DHFR" evidence="8">
    <location>
        <begin position="3"/>
        <end position="160"/>
    </location>
</feature>
<dbReference type="RefSeq" id="WP_007123245.1">
    <property type="nucleotide sequence ID" value="NZ_AZDK01000032.1"/>
</dbReference>
<evidence type="ECO:0000313" key="9">
    <source>
        <dbReference type="EMBL" id="EEW53143.1"/>
    </source>
</evidence>
<dbReference type="PIRSF" id="PIRSF000194">
    <property type="entry name" value="DHFR"/>
    <property type="match status" value="1"/>
</dbReference>
<comment type="caution">
    <text evidence="9">The sequence shown here is derived from an EMBL/GenBank/DDBJ whole genome shotgun (WGS) entry which is preliminary data.</text>
</comment>
<dbReference type="eggNOG" id="COG0262">
    <property type="taxonomic scope" value="Bacteria"/>
</dbReference>
<dbReference type="GO" id="GO:0006730">
    <property type="term" value="P:one-carbon metabolic process"/>
    <property type="evidence" value="ECO:0007669"/>
    <property type="project" value="UniProtKB-KW"/>
</dbReference>
<comment type="pathway">
    <text evidence="1 7">Cofactor biosynthesis; tetrahydrofolate biosynthesis; 5,6,7,8-tetrahydrofolate from 7,8-dihydrofolate: step 1/1.</text>
</comment>
<dbReference type="PRINTS" id="PR00070">
    <property type="entry name" value="DHFR"/>
</dbReference>
<dbReference type="Proteomes" id="UP000003675">
    <property type="component" value="Unassembled WGS sequence"/>
</dbReference>
<dbReference type="OrthoDB" id="9804315at2"/>
<evidence type="ECO:0000256" key="5">
    <source>
        <dbReference type="ARBA" id="ARBA00022857"/>
    </source>
</evidence>
<keyword evidence="5 7" id="KW-0521">NADP</keyword>
<dbReference type="UniPathway" id="UPA00077">
    <property type="reaction ID" value="UER00158"/>
</dbReference>
<dbReference type="STRING" id="525309.HMPREF0494_1699"/>
<evidence type="ECO:0000256" key="1">
    <source>
        <dbReference type="ARBA" id="ARBA00004903"/>
    </source>
</evidence>
<reference evidence="9 10" key="1">
    <citation type="submission" date="2009-09" db="EMBL/GenBank/DDBJ databases">
        <authorList>
            <person name="Qin X."/>
            <person name="Bachman B."/>
            <person name="Battles P."/>
            <person name="Bell A."/>
            <person name="Bess C."/>
            <person name="Bickham C."/>
            <person name="Chaboub L."/>
            <person name="Chen D."/>
            <person name="Coyle M."/>
            <person name="Deiros D.R."/>
            <person name="Dinh H."/>
            <person name="Forbes L."/>
            <person name="Fowler G."/>
            <person name="Francisco L."/>
            <person name="Fu Q."/>
            <person name="Gubbala S."/>
            <person name="Hale W."/>
            <person name="Han Y."/>
            <person name="Hemphill L."/>
            <person name="Highlander S.K."/>
            <person name="Hirani K."/>
            <person name="Hogues M."/>
            <person name="Jackson L."/>
            <person name="Jakkamsetti A."/>
            <person name="Javaid M."/>
            <person name="Jiang H."/>
            <person name="Korchina V."/>
            <person name="Kovar C."/>
            <person name="Lara F."/>
            <person name="Lee S."/>
            <person name="Mata R."/>
            <person name="Mathew T."/>
            <person name="Moen C."/>
            <person name="Morales K."/>
            <person name="Munidasa M."/>
            <person name="Nazareth L."/>
            <person name="Ngo R."/>
            <person name="Nguyen L."/>
            <person name="Okwuonu G."/>
            <person name="Ongeri F."/>
            <person name="Patil S."/>
            <person name="Petrosino J."/>
            <person name="Pham C."/>
            <person name="Pham P."/>
            <person name="Pu L.-L."/>
            <person name="Puazo M."/>
            <person name="Raj R."/>
            <person name="Reid J."/>
            <person name="Rouhana J."/>
            <person name="Saada N."/>
            <person name="Shang Y."/>
            <person name="Simmons D."/>
            <person name="Thornton R."/>
            <person name="Warren J."/>
            <person name="Weissenberger G."/>
            <person name="Zhang J."/>
            <person name="Zhang L."/>
            <person name="Zhou C."/>
            <person name="Zhu D."/>
            <person name="Muzny D."/>
            <person name="Worley K."/>
            <person name="Gibbs R."/>
        </authorList>
    </citation>
    <scope>NUCLEOTIDE SEQUENCE [LARGE SCALE GENOMIC DNA]</scope>
    <source>
        <strain evidence="9 10">DSM 16041</strain>
    </source>
</reference>
<dbReference type="GO" id="GO:0004146">
    <property type="term" value="F:dihydrofolate reductase activity"/>
    <property type="evidence" value="ECO:0007669"/>
    <property type="project" value="UniProtKB-EC"/>
</dbReference>
<dbReference type="InterPro" id="IPR024072">
    <property type="entry name" value="DHFR-like_dom_sf"/>
</dbReference>
<keyword evidence="4 7" id="KW-0554">One-carbon metabolism</keyword>
<sequence length="165" mass="18949">MTEVNFVWAEDLDGWIGKDHDLPWHVSADLRHFKRETVGRPVVMGRRTYESIGRPLPHRENVVLTHHPVEDGRVQSLATTADFKQWLARTPEQEVAVIGGAQIFAQLLDQATVLTRTVINGHYAGDTKMPPIDYDRWQLVDRQPVEEAGQVACWFEKWVLNVKQD</sequence>
<gene>
    <name evidence="9" type="primary">folA</name>
    <name evidence="9" type="ORF">HMPREF0494_1699</name>
</gene>
<evidence type="ECO:0000256" key="3">
    <source>
        <dbReference type="ARBA" id="ARBA00012856"/>
    </source>
</evidence>
<dbReference type="GO" id="GO:0046655">
    <property type="term" value="P:folic acid metabolic process"/>
    <property type="evidence" value="ECO:0007669"/>
    <property type="project" value="TreeGrafter"/>
</dbReference>
<dbReference type="EC" id="1.5.1.3" evidence="3 7"/>
<protein>
    <recommendedName>
        <fullName evidence="3 7">Dihydrofolate reductase</fullName>
        <ecNumber evidence="3 7">1.5.1.3</ecNumber>
    </recommendedName>
</protein>
<dbReference type="GO" id="GO:0050661">
    <property type="term" value="F:NADP binding"/>
    <property type="evidence" value="ECO:0007669"/>
    <property type="project" value="InterPro"/>
</dbReference>
<dbReference type="CDD" id="cd00209">
    <property type="entry name" value="DHFR"/>
    <property type="match status" value="1"/>
</dbReference>
<dbReference type="Pfam" id="PF00186">
    <property type="entry name" value="DHFR_1"/>
    <property type="match status" value="1"/>
</dbReference>
<dbReference type="Gene3D" id="3.40.430.10">
    <property type="entry name" value="Dihydrofolate Reductase, subunit A"/>
    <property type="match status" value="1"/>
</dbReference>
<dbReference type="PANTHER" id="PTHR48069">
    <property type="entry name" value="DIHYDROFOLATE REDUCTASE"/>
    <property type="match status" value="1"/>
</dbReference>
<evidence type="ECO:0000313" key="10">
    <source>
        <dbReference type="Proteomes" id="UP000003675"/>
    </source>
</evidence>
<comment type="similarity">
    <text evidence="2 7">Belongs to the dihydrofolate reductase family.</text>
</comment>
<dbReference type="AlphaFoldDB" id="C8P8Q5"/>
<accession>C8P8Q5</accession>
<comment type="catalytic activity">
    <reaction evidence="7">
        <text>(6S)-5,6,7,8-tetrahydrofolate + NADP(+) = 7,8-dihydrofolate + NADPH + H(+)</text>
        <dbReference type="Rhea" id="RHEA:15009"/>
        <dbReference type="ChEBI" id="CHEBI:15378"/>
        <dbReference type="ChEBI" id="CHEBI:57451"/>
        <dbReference type="ChEBI" id="CHEBI:57453"/>
        <dbReference type="ChEBI" id="CHEBI:57783"/>
        <dbReference type="ChEBI" id="CHEBI:58349"/>
        <dbReference type="EC" id="1.5.1.3"/>
    </reaction>
</comment>
<evidence type="ECO:0000256" key="2">
    <source>
        <dbReference type="ARBA" id="ARBA00009539"/>
    </source>
</evidence>
<dbReference type="PANTHER" id="PTHR48069:SF3">
    <property type="entry name" value="DIHYDROFOLATE REDUCTASE"/>
    <property type="match status" value="1"/>
</dbReference>
<dbReference type="EMBL" id="ACLL01000050">
    <property type="protein sequence ID" value="EEW53143.1"/>
    <property type="molecule type" value="Genomic_DNA"/>
</dbReference>
<dbReference type="HOGENOM" id="CLU_043966_5_1_9"/>
<comment type="function">
    <text evidence="7">Key enzyme in folate metabolism. Catalyzes an essential reaction for de novo glycine and purine synthesis, and for DNA precursor synthesis.</text>
</comment>
<dbReference type="GO" id="GO:0005829">
    <property type="term" value="C:cytosol"/>
    <property type="evidence" value="ECO:0007669"/>
    <property type="project" value="TreeGrafter"/>
</dbReference>
<dbReference type="GO" id="GO:0046654">
    <property type="term" value="P:tetrahydrofolate biosynthetic process"/>
    <property type="evidence" value="ECO:0007669"/>
    <property type="project" value="UniProtKB-UniPathway"/>
</dbReference>
<keyword evidence="6 7" id="KW-0560">Oxidoreductase</keyword>
<name>C8P8Q5_9LACO</name>
<proteinExistence type="inferred from homology"/>
<dbReference type="InterPro" id="IPR001796">
    <property type="entry name" value="DHFR_dom"/>
</dbReference>
<organism evidence="9 10">
    <name type="scientific">Limosilactobacillus antri DSM 16041</name>
    <dbReference type="NCBI Taxonomy" id="525309"/>
    <lineage>
        <taxon>Bacteria</taxon>
        <taxon>Bacillati</taxon>
        <taxon>Bacillota</taxon>
        <taxon>Bacilli</taxon>
        <taxon>Lactobacillales</taxon>
        <taxon>Lactobacillaceae</taxon>
        <taxon>Limosilactobacillus</taxon>
    </lineage>
</organism>
<evidence type="ECO:0000256" key="7">
    <source>
        <dbReference type="PIRNR" id="PIRNR000194"/>
    </source>
</evidence>
<dbReference type="SUPFAM" id="SSF53597">
    <property type="entry name" value="Dihydrofolate reductase-like"/>
    <property type="match status" value="1"/>
</dbReference>
<evidence type="ECO:0000259" key="8">
    <source>
        <dbReference type="PROSITE" id="PS51330"/>
    </source>
</evidence>
<dbReference type="GO" id="GO:0046452">
    <property type="term" value="P:dihydrofolate metabolic process"/>
    <property type="evidence" value="ECO:0007669"/>
    <property type="project" value="TreeGrafter"/>
</dbReference>
<dbReference type="PROSITE" id="PS51330">
    <property type="entry name" value="DHFR_2"/>
    <property type="match status" value="1"/>
</dbReference>